<proteinExistence type="predicted"/>
<gene>
    <name evidence="1" type="ORF">DXN05_19345</name>
</gene>
<evidence type="ECO:0000313" key="1">
    <source>
        <dbReference type="EMBL" id="RFM26724.1"/>
    </source>
</evidence>
<protein>
    <recommendedName>
        <fullName evidence="3">Lipocalin-like domain-containing protein</fullName>
    </recommendedName>
</protein>
<dbReference type="Proteomes" id="UP000261284">
    <property type="component" value="Unassembled WGS sequence"/>
</dbReference>
<dbReference type="AlphaFoldDB" id="A0A3E1NFY0"/>
<organism evidence="1 2">
    <name type="scientific">Deminuibacter soli</name>
    <dbReference type="NCBI Taxonomy" id="2291815"/>
    <lineage>
        <taxon>Bacteria</taxon>
        <taxon>Pseudomonadati</taxon>
        <taxon>Bacteroidota</taxon>
        <taxon>Chitinophagia</taxon>
        <taxon>Chitinophagales</taxon>
        <taxon>Chitinophagaceae</taxon>
        <taxon>Deminuibacter</taxon>
    </lineage>
</organism>
<comment type="caution">
    <text evidence="1">The sequence shown here is derived from an EMBL/GenBank/DDBJ whole genome shotgun (WGS) entry which is preliminary data.</text>
</comment>
<accession>A0A3E1NFY0</accession>
<evidence type="ECO:0008006" key="3">
    <source>
        <dbReference type="Google" id="ProtNLM"/>
    </source>
</evidence>
<dbReference type="RefSeq" id="WP_116848928.1">
    <property type="nucleotide sequence ID" value="NZ_QTJU01000008.1"/>
</dbReference>
<dbReference type="EMBL" id="QTJU01000008">
    <property type="protein sequence ID" value="RFM26724.1"/>
    <property type="molecule type" value="Genomic_DNA"/>
</dbReference>
<evidence type="ECO:0000313" key="2">
    <source>
        <dbReference type="Proteomes" id="UP000261284"/>
    </source>
</evidence>
<dbReference type="PROSITE" id="PS51257">
    <property type="entry name" value="PROKAR_LIPOPROTEIN"/>
    <property type="match status" value="1"/>
</dbReference>
<reference evidence="1 2" key="1">
    <citation type="submission" date="2018-08" db="EMBL/GenBank/DDBJ databases">
        <title>Chitinophagaceae sp. K23C18032701, a novel bacterium isolated from forest soil.</title>
        <authorList>
            <person name="Wang C."/>
        </authorList>
    </citation>
    <scope>NUCLEOTIDE SEQUENCE [LARGE SCALE GENOMIC DNA]</scope>
    <source>
        <strain evidence="1 2">K23C18032701</strain>
    </source>
</reference>
<name>A0A3E1NFY0_9BACT</name>
<sequence>MQLLKTLLPLALPALLAVACHKDEADDIIHDPALQSGSWRIIGSSGGIGGFPFTAYAGKPFYLQFNAGNGYTFSTDTSQLCGTWEVKDTLQVALLITKTSATDYPQRSVISMRHDTLTLTGYDYTDAQTAYYVHSSHQAQPCPQ</sequence>
<keyword evidence="2" id="KW-1185">Reference proteome</keyword>